<proteinExistence type="predicted"/>
<dbReference type="EMBL" id="BPLQ01006827">
    <property type="protein sequence ID" value="GIY25490.1"/>
    <property type="molecule type" value="Genomic_DNA"/>
</dbReference>
<sequence length="61" mass="7142">HCHVGLEGRVQISVHFLMDARLKDRNNMWIGTERGALVGLCEDFVKKQMARDERKFFFCSD</sequence>
<dbReference type="AlphaFoldDB" id="A0AAV4RYY9"/>
<evidence type="ECO:0000313" key="2">
    <source>
        <dbReference type="Proteomes" id="UP001054837"/>
    </source>
</evidence>
<comment type="caution">
    <text evidence="1">The sequence shown here is derived from an EMBL/GenBank/DDBJ whole genome shotgun (WGS) entry which is preliminary data.</text>
</comment>
<keyword evidence="2" id="KW-1185">Reference proteome</keyword>
<name>A0AAV4RYY9_9ARAC</name>
<feature type="non-terminal residue" evidence="1">
    <location>
        <position position="1"/>
    </location>
</feature>
<dbReference type="Proteomes" id="UP001054837">
    <property type="component" value="Unassembled WGS sequence"/>
</dbReference>
<protein>
    <submittedName>
        <fullName evidence="1">Uncharacterized protein</fullName>
    </submittedName>
</protein>
<accession>A0AAV4RYY9</accession>
<gene>
    <name evidence="1" type="ORF">CDAR_69981</name>
</gene>
<reference evidence="1 2" key="1">
    <citation type="submission" date="2021-06" db="EMBL/GenBank/DDBJ databases">
        <title>Caerostris darwini draft genome.</title>
        <authorList>
            <person name="Kono N."/>
            <person name="Arakawa K."/>
        </authorList>
    </citation>
    <scope>NUCLEOTIDE SEQUENCE [LARGE SCALE GENOMIC DNA]</scope>
</reference>
<evidence type="ECO:0000313" key="1">
    <source>
        <dbReference type="EMBL" id="GIY25490.1"/>
    </source>
</evidence>
<organism evidence="1 2">
    <name type="scientific">Caerostris darwini</name>
    <dbReference type="NCBI Taxonomy" id="1538125"/>
    <lineage>
        <taxon>Eukaryota</taxon>
        <taxon>Metazoa</taxon>
        <taxon>Ecdysozoa</taxon>
        <taxon>Arthropoda</taxon>
        <taxon>Chelicerata</taxon>
        <taxon>Arachnida</taxon>
        <taxon>Araneae</taxon>
        <taxon>Araneomorphae</taxon>
        <taxon>Entelegynae</taxon>
        <taxon>Araneoidea</taxon>
        <taxon>Araneidae</taxon>
        <taxon>Caerostris</taxon>
    </lineage>
</organism>